<evidence type="ECO:0000256" key="3">
    <source>
        <dbReference type="ARBA" id="ARBA00022679"/>
    </source>
</evidence>
<name>A0ABN2L6I8_9MICO</name>
<organism evidence="10 11">
    <name type="scientific">Nostocoides vanveenii</name>
    <dbReference type="NCBI Taxonomy" id="330835"/>
    <lineage>
        <taxon>Bacteria</taxon>
        <taxon>Bacillati</taxon>
        <taxon>Actinomycetota</taxon>
        <taxon>Actinomycetes</taxon>
        <taxon>Micrococcales</taxon>
        <taxon>Intrasporangiaceae</taxon>
        <taxon>Nostocoides</taxon>
    </lineage>
</organism>
<evidence type="ECO:0000256" key="2">
    <source>
        <dbReference type="ARBA" id="ARBA00006464"/>
    </source>
</evidence>
<dbReference type="PANTHER" id="PTHR30576:SF10">
    <property type="entry name" value="SLL5057 PROTEIN"/>
    <property type="match status" value="1"/>
</dbReference>
<feature type="transmembrane region" description="Helical" evidence="8">
    <location>
        <begin position="129"/>
        <end position="149"/>
    </location>
</feature>
<keyword evidence="11" id="KW-1185">Reference proteome</keyword>
<evidence type="ECO:0000256" key="8">
    <source>
        <dbReference type="SAM" id="Phobius"/>
    </source>
</evidence>
<protein>
    <submittedName>
        <fullName evidence="10">Sugar transferase</fullName>
    </submittedName>
</protein>
<dbReference type="InterPro" id="IPR003362">
    <property type="entry name" value="Bact_transf"/>
</dbReference>
<dbReference type="NCBIfam" id="TIGR03025">
    <property type="entry name" value="EPS_sugtrans"/>
    <property type="match status" value="1"/>
</dbReference>
<dbReference type="EMBL" id="BAAAPN010000105">
    <property type="protein sequence ID" value="GAA1776129.1"/>
    <property type="molecule type" value="Genomic_DNA"/>
</dbReference>
<dbReference type="GO" id="GO:0016740">
    <property type="term" value="F:transferase activity"/>
    <property type="evidence" value="ECO:0007669"/>
    <property type="project" value="UniProtKB-KW"/>
</dbReference>
<reference evidence="10 11" key="1">
    <citation type="journal article" date="2019" name="Int. J. Syst. Evol. Microbiol.">
        <title>The Global Catalogue of Microorganisms (GCM) 10K type strain sequencing project: providing services to taxonomists for standard genome sequencing and annotation.</title>
        <authorList>
            <consortium name="The Broad Institute Genomics Platform"/>
            <consortium name="The Broad Institute Genome Sequencing Center for Infectious Disease"/>
            <person name="Wu L."/>
            <person name="Ma J."/>
        </authorList>
    </citation>
    <scope>NUCLEOTIDE SEQUENCE [LARGE SCALE GENOMIC DNA]</scope>
    <source>
        <strain evidence="10 11">JCM 15591</strain>
    </source>
</reference>
<keyword evidence="3 10" id="KW-0808">Transferase</keyword>
<keyword evidence="5 8" id="KW-1133">Transmembrane helix</keyword>
<feature type="transmembrane region" description="Helical" evidence="8">
    <location>
        <begin position="328"/>
        <end position="351"/>
    </location>
</feature>
<dbReference type="PANTHER" id="PTHR30576">
    <property type="entry name" value="COLANIC BIOSYNTHESIS UDP-GLUCOSE LIPID CARRIER TRANSFERASE"/>
    <property type="match status" value="1"/>
</dbReference>
<accession>A0ABN2L6I8</accession>
<dbReference type="Proteomes" id="UP001501475">
    <property type="component" value="Unassembled WGS sequence"/>
</dbReference>
<comment type="similarity">
    <text evidence="2">Belongs to the bacterial sugar transferase family.</text>
</comment>
<comment type="caution">
    <text evidence="10">The sequence shown here is derived from an EMBL/GenBank/DDBJ whole genome shotgun (WGS) entry which is preliminary data.</text>
</comment>
<feature type="region of interest" description="Disordered" evidence="7">
    <location>
        <begin position="1"/>
        <end position="29"/>
    </location>
</feature>
<evidence type="ECO:0000256" key="1">
    <source>
        <dbReference type="ARBA" id="ARBA00004141"/>
    </source>
</evidence>
<dbReference type="Pfam" id="PF02397">
    <property type="entry name" value="Bac_transf"/>
    <property type="match status" value="1"/>
</dbReference>
<feature type="transmembrane region" description="Helical" evidence="8">
    <location>
        <begin position="155"/>
        <end position="174"/>
    </location>
</feature>
<dbReference type="InterPro" id="IPR017475">
    <property type="entry name" value="EPS_sugar_tfrase"/>
</dbReference>
<evidence type="ECO:0000256" key="6">
    <source>
        <dbReference type="ARBA" id="ARBA00023136"/>
    </source>
</evidence>
<gene>
    <name evidence="10" type="ORF">GCM10009810_36480</name>
</gene>
<evidence type="ECO:0000313" key="10">
    <source>
        <dbReference type="EMBL" id="GAA1776129.1"/>
    </source>
</evidence>
<proteinExistence type="inferred from homology"/>
<evidence type="ECO:0000256" key="5">
    <source>
        <dbReference type="ARBA" id="ARBA00022989"/>
    </source>
</evidence>
<feature type="transmembrane region" description="Helical" evidence="8">
    <location>
        <begin position="65"/>
        <end position="85"/>
    </location>
</feature>
<evidence type="ECO:0000256" key="4">
    <source>
        <dbReference type="ARBA" id="ARBA00022692"/>
    </source>
</evidence>
<evidence type="ECO:0000256" key="7">
    <source>
        <dbReference type="SAM" id="MobiDB-lite"/>
    </source>
</evidence>
<keyword evidence="4 8" id="KW-0812">Transmembrane</keyword>
<keyword evidence="6 8" id="KW-0472">Membrane</keyword>
<feature type="transmembrane region" description="Helical" evidence="8">
    <location>
        <begin position="91"/>
        <end position="109"/>
    </location>
</feature>
<comment type="subcellular location">
    <subcellularLocation>
        <location evidence="1">Membrane</location>
        <topology evidence="1">Multi-pass membrane protein</topology>
    </subcellularLocation>
</comment>
<evidence type="ECO:0000259" key="9">
    <source>
        <dbReference type="Pfam" id="PF02397"/>
    </source>
</evidence>
<sequence>MREACVSGAIHAEESATSSVSEPPRSTAVRPSASTAFWHVPDWAHPRSDTEGPGRGWRARYRARVIISDFLAALVACTTADLFRYGGIPNLRVALLTAVVPFVWVLACARSGAYRANNLGIGLDEYRAIGRALVILLALLSVGLIALNWRMSRALFFIVVPLTFVLTLLARRVLRGRLARARHLGHALQPTIVVGRGLAVHDMIAEIQNDPMSTGMRIVGACASDLPDPSWLADVPLYGGPETALLAVRDTGAEAVVVASDASFSGKALRRLGWALSEMGVDLFVHPGINEVAAPRLTLRPAAGMSLLHVEGPTIGGFDAFAKRTIDIVCSLGILIVSFPVWLFIAASVWVHDRGPIFFVQQRVGEEGRTFPMLKFRTMVVDAEARLAELNAHPQVNEMLFKHKQDPRITGPGRVLRRLSLDELPQLINVLRGEMSLVGPRPPLPREVDAYEPDALRRLKVRPGLTGMWQISGRSDLNWEDSLRLDLWYVDNWSPVLDVMILIRTVRAVVKADGAY</sequence>
<feature type="domain" description="Bacterial sugar transferase" evidence="9">
    <location>
        <begin position="323"/>
        <end position="511"/>
    </location>
</feature>
<evidence type="ECO:0000313" key="11">
    <source>
        <dbReference type="Proteomes" id="UP001501475"/>
    </source>
</evidence>